<sequence length="131" mass="14300">MNLTSSPPSFPTNLKNLTSSDEPRKLDELRRIEQALSRMRTALKANKDVRVTLILIGVVLGKDGGALGPLGTGQQWFSLIHVDDLVNVIYEALTKPSYQVINGTAPNPVRLGEMCQQLGSVFGRPSWLPSS</sequence>
<dbReference type="PANTHER" id="PTHR11092:SF2">
    <property type="entry name" value="NAD-DEPENDENT EPIMERASE_DEHYDRATASE DOMAIN-CONTAINING PROTEIN"/>
    <property type="match status" value="1"/>
</dbReference>
<dbReference type="SUPFAM" id="SSF51735">
    <property type="entry name" value="NAD(P)-binding Rossmann-fold domains"/>
    <property type="match status" value="1"/>
</dbReference>
<gene>
    <name evidence="2" type="primary">BnaA07g04880D</name>
    <name evidence="2" type="ORF">GSBRNA2T00038766001</name>
</gene>
<reference evidence="2 3" key="1">
    <citation type="journal article" date="2014" name="Science">
        <title>Plant genetics. Early allopolyploid evolution in the post-Neolithic Brassica napus oilseed genome.</title>
        <authorList>
            <person name="Chalhoub B."/>
            <person name="Denoeud F."/>
            <person name="Liu S."/>
            <person name="Parkin I.A."/>
            <person name="Tang H."/>
            <person name="Wang X."/>
            <person name="Chiquet J."/>
            <person name="Belcram H."/>
            <person name="Tong C."/>
            <person name="Samans B."/>
            <person name="Correa M."/>
            <person name="Da Silva C."/>
            <person name="Just J."/>
            <person name="Falentin C."/>
            <person name="Koh C.S."/>
            <person name="Le Clainche I."/>
            <person name="Bernard M."/>
            <person name="Bento P."/>
            <person name="Noel B."/>
            <person name="Labadie K."/>
            <person name="Alberti A."/>
            <person name="Charles M."/>
            <person name="Arnaud D."/>
            <person name="Guo H."/>
            <person name="Daviaud C."/>
            <person name="Alamery S."/>
            <person name="Jabbari K."/>
            <person name="Zhao M."/>
            <person name="Edger P.P."/>
            <person name="Chelaifa H."/>
            <person name="Tack D."/>
            <person name="Lassalle G."/>
            <person name="Mestiri I."/>
            <person name="Schnel N."/>
            <person name="Le Paslier M.C."/>
            <person name="Fan G."/>
            <person name="Renault V."/>
            <person name="Bayer P.E."/>
            <person name="Golicz A.A."/>
            <person name="Manoli S."/>
            <person name="Lee T.H."/>
            <person name="Thi V.H."/>
            <person name="Chalabi S."/>
            <person name="Hu Q."/>
            <person name="Fan C."/>
            <person name="Tollenaere R."/>
            <person name="Lu Y."/>
            <person name="Battail C."/>
            <person name="Shen J."/>
            <person name="Sidebottom C.H."/>
            <person name="Wang X."/>
            <person name="Canaguier A."/>
            <person name="Chauveau A."/>
            <person name="Berard A."/>
            <person name="Deniot G."/>
            <person name="Guan M."/>
            <person name="Liu Z."/>
            <person name="Sun F."/>
            <person name="Lim Y.P."/>
            <person name="Lyons E."/>
            <person name="Town C.D."/>
            <person name="Bancroft I."/>
            <person name="Wang X."/>
            <person name="Meng J."/>
            <person name="Ma J."/>
            <person name="Pires J.C."/>
            <person name="King G.J."/>
            <person name="Brunel D."/>
            <person name="Delourme R."/>
            <person name="Renard M."/>
            <person name="Aury J.M."/>
            <person name="Adams K.L."/>
            <person name="Batley J."/>
            <person name="Snowdon R.J."/>
            <person name="Tost J."/>
            <person name="Edwards D."/>
            <person name="Zhou Y."/>
            <person name="Hua W."/>
            <person name="Sharpe A.G."/>
            <person name="Paterson A.H."/>
            <person name="Guan C."/>
            <person name="Wincker P."/>
        </authorList>
    </citation>
    <scope>NUCLEOTIDE SEQUENCE [LARGE SCALE GENOMIC DNA]</scope>
    <source>
        <strain evidence="3">cv. Darmor-bzh</strain>
    </source>
</reference>
<dbReference type="InterPro" id="IPR036291">
    <property type="entry name" value="NAD(P)-bd_dom_sf"/>
</dbReference>
<evidence type="ECO:0000313" key="2">
    <source>
        <dbReference type="EMBL" id="CDY27898.1"/>
    </source>
</evidence>
<dbReference type="Gene3D" id="3.40.50.720">
    <property type="entry name" value="NAD(P)-binding Rossmann-like Domain"/>
    <property type="match status" value="1"/>
</dbReference>
<keyword evidence="3" id="KW-1185">Reference proteome</keyword>
<evidence type="ECO:0000313" key="3">
    <source>
        <dbReference type="Proteomes" id="UP000028999"/>
    </source>
</evidence>
<dbReference type="EMBL" id="LK032211">
    <property type="protein sequence ID" value="CDY27898.1"/>
    <property type="molecule type" value="Genomic_DNA"/>
</dbReference>
<dbReference type="PaxDb" id="3708-A0A078GTD3"/>
<dbReference type="STRING" id="3708.A0A078GTD3"/>
<proteinExistence type="predicted"/>
<feature type="region of interest" description="Disordered" evidence="1">
    <location>
        <begin position="1"/>
        <end position="22"/>
    </location>
</feature>
<feature type="compositionally biased region" description="Polar residues" evidence="1">
    <location>
        <begin position="1"/>
        <end position="20"/>
    </location>
</feature>
<dbReference type="OMA" id="NIMGRPS"/>
<dbReference type="Proteomes" id="UP000028999">
    <property type="component" value="Unassembled WGS sequence"/>
</dbReference>
<accession>A0A078GTD3</accession>
<protein>
    <submittedName>
        <fullName evidence="2">BnaA07g04880D protein</fullName>
    </submittedName>
</protein>
<dbReference type="PANTHER" id="PTHR11092">
    <property type="entry name" value="SUGAR NUCLEOTIDE EPIMERASE RELATED"/>
    <property type="match status" value="1"/>
</dbReference>
<dbReference type="Gramene" id="CDY27898">
    <property type="protein sequence ID" value="CDY27898"/>
    <property type="gene ID" value="GSBRNA2T00038766001"/>
</dbReference>
<dbReference type="AlphaFoldDB" id="A0A078GTD3"/>
<organism evidence="2 3">
    <name type="scientific">Brassica napus</name>
    <name type="common">Rape</name>
    <dbReference type="NCBI Taxonomy" id="3708"/>
    <lineage>
        <taxon>Eukaryota</taxon>
        <taxon>Viridiplantae</taxon>
        <taxon>Streptophyta</taxon>
        <taxon>Embryophyta</taxon>
        <taxon>Tracheophyta</taxon>
        <taxon>Spermatophyta</taxon>
        <taxon>Magnoliopsida</taxon>
        <taxon>eudicotyledons</taxon>
        <taxon>Gunneridae</taxon>
        <taxon>Pentapetalae</taxon>
        <taxon>rosids</taxon>
        <taxon>malvids</taxon>
        <taxon>Brassicales</taxon>
        <taxon>Brassicaceae</taxon>
        <taxon>Brassiceae</taxon>
        <taxon>Brassica</taxon>
    </lineage>
</organism>
<name>A0A078GTD3_BRANA</name>
<evidence type="ECO:0000256" key="1">
    <source>
        <dbReference type="SAM" id="MobiDB-lite"/>
    </source>
</evidence>